<proteinExistence type="predicted"/>
<dbReference type="AlphaFoldDB" id="A0A1G4HZN2"/>
<dbReference type="EMBL" id="CZPT02000165">
    <property type="protein sequence ID" value="SCU64821.1"/>
    <property type="molecule type" value="Genomic_DNA"/>
</dbReference>
<dbReference type="GO" id="GO:0033065">
    <property type="term" value="C:Rad51C-XRCC3 complex"/>
    <property type="evidence" value="ECO:0007669"/>
    <property type="project" value="TreeGrafter"/>
</dbReference>
<comment type="caution">
    <text evidence="1">The sequence shown here is derived from an EMBL/GenBank/DDBJ whole genome shotgun (WGS) entry which is preliminary data.</text>
</comment>
<evidence type="ECO:0000313" key="2">
    <source>
        <dbReference type="Proteomes" id="UP000195570"/>
    </source>
</evidence>
<dbReference type="GO" id="GO:0005657">
    <property type="term" value="C:replication fork"/>
    <property type="evidence" value="ECO:0007669"/>
    <property type="project" value="TreeGrafter"/>
</dbReference>
<dbReference type="GO" id="GO:0071140">
    <property type="term" value="P:resolution of mitotic recombination intermediates"/>
    <property type="evidence" value="ECO:0007669"/>
    <property type="project" value="TreeGrafter"/>
</dbReference>
<dbReference type="GO" id="GO:0045003">
    <property type="term" value="P:double-strand break repair via synthesis-dependent strand annealing"/>
    <property type="evidence" value="ECO:0007669"/>
    <property type="project" value="TreeGrafter"/>
</dbReference>
<accession>A0A1G4HZN2</accession>
<dbReference type="SUPFAM" id="SSF52540">
    <property type="entry name" value="P-loop containing nucleoside triphosphate hydrolases"/>
    <property type="match status" value="1"/>
</dbReference>
<evidence type="ECO:0000313" key="1">
    <source>
        <dbReference type="EMBL" id="SCU64821.1"/>
    </source>
</evidence>
<name>A0A1G4HZN2_TRYEQ</name>
<protein>
    <submittedName>
        <fullName evidence="1">DNA repair protein, putative</fullName>
    </submittedName>
</protein>
<keyword evidence="2" id="KW-1185">Reference proteome</keyword>
<organism evidence="1 2">
    <name type="scientific">Trypanosoma equiperdum</name>
    <dbReference type="NCBI Taxonomy" id="5694"/>
    <lineage>
        <taxon>Eukaryota</taxon>
        <taxon>Discoba</taxon>
        <taxon>Euglenozoa</taxon>
        <taxon>Kinetoplastea</taxon>
        <taxon>Metakinetoplastina</taxon>
        <taxon>Trypanosomatida</taxon>
        <taxon>Trypanosomatidae</taxon>
        <taxon>Trypanosoma</taxon>
    </lineage>
</organism>
<dbReference type="RefSeq" id="XP_067076518.1">
    <property type="nucleotide sequence ID" value="XM_067220417.1"/>
</dbReference>
<dbReference type="PANTHER" id="PTHR46487">
    <property type="entry name" value="DNA REPAIR PROTEIN XRCC3"/>
    <property type="match status" value="1"/>
</dbReference>
<dbReference type="GO" id="GO:0000400">
    <property type="term" value="F:four-way junction DNA binding"/>
    <property type="evidence" value="ECO:0007669"/>
    <property type="project" value="TreeGrafter"/>
</dbReference>
<reference evidence="1" key="1">
    <citation type="submission" date="2016-09" db="EMBL/GenBank/DDBJ databases">
        <authorList>
            <person name="Hebert L."/>
            <person name="Moumen B."/>
        </authorList>
    </citation>
    <scope>NUCLEOTIDE SEQUENCE [LARGE SCALE GENOMIC DNA]</scope>
    <source>
        <strain evidence="1">OVI</strain>
    </source>
</reference>
<dbReference type="InterPro" id="IPR027417">
    <property type="entry name" value="P-loop_NTPase"/>
</dbReference>
<gene>
    <name evidence="1" type="ORF">TEOVI_000793800</name>
</gene>
<dbReference type="Gene3D" id="3.40.50.300">
    <property type="entry name" value="P-loop containing nucleotide triphosphate hydrolases"/>
    <property type="match status" value="1"/>
</dbReference>
<dbReference type="VEuPathDB" id="TriTrypDB:TEOVI_000793800"/>
<dbReference type="GeneID" id="92381872"/>
<dbReference type="PANTHER" id="PTHR46487:SF1">
    <property type="entry name" value="DNA REPAIR PROTEIN XRCC3"/>
    <property type="match status" value="1"/>
</dbReference>
<dbReference type="Proteomes" id="UP000195570">
    <property type="component" value="Unassembled WGS sequence"/>
</dbReference>
<dbReference type="GO" id="GO:0000722">
    <property type="term" value="P:telomere maintenance via recombination"/>
    <property type="evidence" value="ECO:0007669"/>
    <property type="project" value="TreeGrafter"/>
</dbReference>
<sequence length="477" mass="50327">MASVNAPTTLTSELFHALPCLRENPTDSVLTAALLQYCQDEDLVSAADLLLRLMVDQPHVQRRMTRSAENTHRHVPLPQPGDLQNFTDKVLEALCDRHVSQLSENSGAAGRSVRARGSGFSSVSVSVSDMLATAAAWGNDSVKLEGLAPLQPTNRKVHFFPTGCSLVDRLLAGTPSNATGGALEGGFCAGLLTEVHGEAGSGKTQLVLQCLFQCVARQQCALYAVNHLPELLISSGDGVGDNTFIDSLRGFATEKVAALYIVSEGVPASRLGPLATGALHRAKAMVLSAASRQPSIDVELLKARLDEFVTERTVVAGVGIRPVDGVGALLRLLSDGTLSSAFSSLGNTGVVVVDSIADVVAGGSSGEEMNRWEISTTVASVGSLLKSFAVKEGAAVVVTNQVRTSLSVSGEGMIRRHTPVPALGMQWAVAPHVRVNLRRPQNTANASRRQFTIICGPAHQPAYCSYLICNEGICNDE</sequence>
<dbReference type="GO" id="GO:0090656">
    <property type="term" value="P:t-circle formation"/>
    <property type="evidence" value="ECO:0007669"/>
    <property type="project" value="TreeGrafter"/>
</dbReference>